<dbReference type="PROSITE" id="PS50089">
    <property type="entry name" value="ZF_RING_2"/>
    <property type="match status" value="1"/>
</dbReference>
<evidence type="ECO:0000313" key="9">
    <source>
        <dbReference type="Proteomes" id="UP000039865"/>
    </source>
</evidence>
<keyword evidence="2 4" id="KW-0863">Zinc-finger</keyword>
<reference evidence="8 9" key="1">
    <citation type="submission" date="2014-06" db="EMBL/GenBank/DDBJ databases">
        <authorList>
            <person name="Swart Estienne"/>
        </authorList>
    </citation>
    <scope>NUCLEOTIDE SEQUENCE [LARGE SCALE GENOMIC DNA]</scope>
    <source>
        <strain evidence="8 9">130c</strain>
    </source>
</reference>
<dbReference type="InterPro" id="IPR013083">
    <property type="entry name" value="Znf_RING/FYVE/PHD"/>
</dbReference>
<evidence type="ECO:0000256" key="4">
    <source>
        <dbReference type="PROSITE-ProRule" id="PRU00175"/>
    </source>
</evidence>
<dbReference type="OrthoDB" id="287615at2759"/>
<keyword evidence="1" id="KW-0479">Metal-binding</keyword>
<dbReference type="PROSITE" id="PS00518">
    <property type="entry name" value="ZF_RING_1"/>
    <property type="match status" value="1"/>
</dbReference>
<name>A0A078ABA6_STYLE</name>
<dbReference type="GO" id="GO:0008270">
    <property type="term" value="F:zinc ion binding"/>
    <property type="evidence" value="ECO:0007669"/>
    <property type="project" value="UniProtKB-KW"/>
</dbReference>
<dbReference type="InterPro" id="IPR001841">
    <property type="entry name" value="Znf_RING"/>
</dbReference>
<dbReference type="InterPro" id="IPR018957">
    <property type="entry name" value="Znf_C3HC4_RING-type"/>
</dbReference>
<keyword evidence="6" id="KW-1133">Transmembrane helix</keyword>
<dbReference type="Pfam" id="PF00097">
    <property type="entry name" value="zf-C3HC4"/>
    <property type="match status" value="1"/>
</dbReference>
<dbReference type="EMBL" id="CCKQ01008136">
    <property type="protein sequence ID" value="CDW79580.1"/>
    <property type="molecule type" value="Genomic_DNA"/>
</dbReference>
<evidence type="ECO:0000259" key="7">
    <source>
        <dbReference type="PROSITE" id="PS50089"/>
    </source>
</evidence>
<dbReference type="Gene3D" id="3.30.40.10">
    <property type="entry name" value="Zinc/RING finger domain, C3HC4 (zinc finger)"/>
    <property type="match status" value="1"/>
</dbReference>
<dbReference type="InterPro" id="IPR017907">
    <property type="entry name" value="Znf_RING_CS"/>
</dbReference>
<keyword evidence="3" id="KW-0862">Zinc</keyword>
<evidence type="ECO:0000256" key="2">
    <source>
        <dbReference type="ARBA" id="ARBA00022771"/>
    </source>
</evidence>
<keyword evidence="5" id="KW-0175">Coiled coil</keyword>
<evidence type="ECO:0000256" key="1">
    <source>
        <dbReference type="ARBA" id="ARBA00022723"/>
    </source>
</evidence>
<sequence>MEWTSSMNDNETINSNFIKNVTQQLYDNKKPREFQDGHRQKSQRQINQDIEEQKELENQERKRKQLKKIMDKDIKCSICLHMFVKPISLVCGHTFCQLCIFKFFLNNTRNCPLCRRQVTQAFEKYLKILVLNNQEAQNKKIMQRVQLKFDKNYVPTAYERFIWLINMLSPYFKTIFFIFTPILILLFYAKNLKEVQKSKQQGITLMKELQNDNIFYISNSIDLNYYETLLVRLTQLLFSIFGF</sequence>
<organism evidence="8 9">
    <name type="scientific">Stylonychia lemnae</name>
    <name type="common">Ciliate</name>
    <dbReference type="NCBI Taxonomy" id="5949"/>
    <lineage>
        <taxon>Eukaryota</taxon>
        <taxon>Sar</taxon>
        <taxon>Alveolata</taxon>
        <taxon>Ciliophora</taxon>
        <taxon>Intramacronucleata</taxon>
        <taxon>Spirotrichea</taxon>
        <taxon>Stichotrichia</taxon>
        <taxon>Sporadotrichida</taxon>
        <taxon>Oxytrichidae</taxon>
        <taxon>Stylonychinae</taxon>
        <taxon>Stylonychia</taxon>
    </lineage>
</organism>
<protein>
    <submittedName>
        <fullName evidence="8">Lon peptidase n-terminal domain and ring finger protein 3</fullName>
    </submittedName>
</protein>
<dbReference type="AlphaFoldDB" id="A0A078ABA6"/>
<gene>
    <name evidence="8" type="primary">Contig1090.g1184</name>
    <name evidence="8" type="ORF">STYLEM_8570</name>
</gene>
<evidence type="ECO:0000256" key="3">
    <source>
        <dbReference type="ARBA" id="ARBA00022833"/>
    </source>
</evidence>
<dbReference type="Proteomes" id="UP000039865">
    <property type="component" value="Unassembled WGS sequence"/>
</dbReference>
<keyword evidence="6" id="KW-0812">Transmembrane</keyword>
<dbReference type="SMART" id="SM00184">
    <property type="entry name" value="RING"/>
    <property type="match status" value="1"/>
</dbReference>
<accession>A0A078ABA6</accession>
<dbReference type="PANTHER" id="PTHR23327:SF51">
    <property type="entry name" value="TRANSCRIPTIONAL REGULATOR OF YEAST FORM ADHERENCE 3"/>
    <property type="match status" value="1"/>
</dbReference>
<dbReference type="PANTHER" id="PTHR23327">
    <property type="entry name" value="RING FINGER PROTEIN 127"/>
    <property type="match status" value="1"/>
</dbReference>
<feature type="coiled-coil region" evidence="5">
    <location>
        <begin position="39"/>
        <end position="69"/>
    </location>
</feature>
<feature type="transmembrane region" description="Helical" evidence="6">
    <location>
        <begin position="171"/>
        <end position="189"/>
    </location>
</feature>
<evidence type="ECO:0000256" key="6">
    <source>
        <dbReference type="SAM" id="Phobius"/>
    </source>
</evidence>
<keyword evidence="9" id="KW-1185">Reference proteome</keyword>
<dbReference type="SUPFAM" id="SSF57850">
    <property type="entry name" value="RING/U-box"/>
    <property type="match status" value="1"/>
</dbReference>
<evidence type="ECO:0000313" key="8">
    <source>
        <dbReference type="EMBL" id="CDW79580.1"/>
    </source>
</evidence>
<dbReference type="OMA" id="CFICKDI"/>
<proteinExistence type="predicted"/>
<feature type="domain" description="RING-type" evidence="7">
    <location>
        <begin position="76"/>
        <end position="115"/>
    </location>
</feature>
<dbReference type="InParanoid" id="A0A078ABA6"/>
<evidence type="ECO:0000256" key="5">
    <source>
        <dbReference type="SAM" id="Coils"/>
    </source>
</evidence>
<keyword evidence="6" id="KW-0472">Membrane</keyword>